<proteinExistence type="predicted"/>
<dbReference type="KEGG" id="raj:RA11412_1378"/>
<keyword evidence="2" id="KW-1185">Reference proteome</keyword>
<evidence type="ECO:0000313" key="1">
    <source>
        <dbReference type="EMBL" id="BAV87677.1"/>
    </source>
</evidence>
<name>A0A2Z5QZ10_9MICC</name>
<protein>
    <submittedName>
        <fullName evidence="1">Uncharacterized protein</fullName>
    </submittedName>
</protein>
<reference evidence="1 2" key="1">
    <citation type="submission" date="2016-10" db="EMBL/GenBank/DDBJ databases">
        <title>Genome sequence of Rothia aeria strain JCM11412.</title>
        <authorList>
            <person name="Nambu T."/>
        </authorList>
    </citation>
    <scope>NUCLEOTIDE SEQUENCE [LARGE SCALE GENOMIC DNA]</scope>
    <source>
        <strain evidence="1 2">JCM 11412</strain>
    </source>
</reference>
<gene>
    <name evidence="1" type="ORF">RA11412_1378</name>
</gene>
<dbReference type="Proteomes" id="UP000250241">
    <property type="component" value="Chromosome"/>
</dbReference>
<accession>A0A2Z5QZ10</accession>
<sequence length="37" mass="4067">MSAQRRSKMLVIFSCGSHITSAGTEKTFMSYAFHALA</sequence>
<evidence type="ECO:0000313" key="2">
    <source>
        <dbReference type="Proteomes" id="UP000250241"/>
    </source>
</evidence>
<dbReference type="AlphaFoldDB" id="A0A2Z5QZ10"/>
<organism evidence="1 2">
    <name type="scientific">Rothia aeria</name>
    <dbReference type="NCBI Taxonomy" id="172042"/>
    <lineage>
        <taxon>Bacteria</taxon>
        <taxon>Bacillati</taxon>
        <taxon>Actinomycetota</taxon>
        <taxon>Actinomycetes</taxon>
        <taxon>Micrococcales</taxon>
        <taxon>Micrococcaceae</taxon>
        <taxon>Rothia</taxon>
    </lineage>
</organism>
<dbReference type="EMBL" id="AP017895">
    <property type="protein sequence ID" value="BAV87677.1"/>
    <property type="molecule type" value="Genomic_DNA"/>
</dbReference>